<keyword evidence="3 8" id="KW-0732">Signal</keyword>
<dbReference type="CDD" id="cd04084">
    <property type="entry name" value="CBM6_xylanase-like"/>
    <property type="match status" value="1"/>
</dbReference>
<dbReference type="InterPro" id="IPR006710">
    <property type="entry name" value="Glyco_hydro_43"/>
</dbReference>
<keyword evidence="2" id="KW-0858">Xylan degradation</keyword>
<dbReference type="GO" id="GO:0004553">
    <property type="term" value="F:hydrolase activity, hydrolyzing O-glycosyl compounds"/>
    <property type="evidence" value="ECO:0007669"/>
    <property type="project" value="InterPro"/>
</dbReference>
<evidence type="ECO:0000256" key="2">
    <source>
        <dbReference type="ARBA" id="ARBA00022651"/>
    </source>
</evidence>
<evidence type="ECO:0000256" key="6">
    <source>
        <dbReference type="ARBA" id="ARBA00023295"/>
    </source>
</evidence>
<dbReference type="PANTHER" id="PTHR43772:SF2">
    <property type="entry name" value="PUTATIVE (AFU_ORTHOLOGUE AFUA_2G04480)-RELATED"/>
    <property type="match status" value="1"/>
</dbReference>
<evidence type="ECO:0000256" key="7">
    <source>
        <dbReference type="PIRSR" id="PIRSR606710-2"/>
    </source>
</evidence>
<dbReference type="SUPFAM" id="SSF75005">
    <property type="entry name" value="Arabinanase/levansucrase/invertase"/>
    <property type="match status" value="1"/>
</dbReference>
<dbReference type="SUPFAM" id="SSF49785">
    <property type="entry name" value="Galactose-binding domain-like"/>
    <property type="match status" value="2"/>
</dbReference>
<accession>C7R012</accession>
<dbReference type="PROSITE" id="PS51175">
    <property type="entry name" value="CBM6"/>
    <property type="match status" value="1"/>
</dbReference>
<keyword evidence="11" id="KW-1185">Reference proteome</keyword>
<dbReference type="STRING" id="471856.Jden_1928"/>
<gene>
    <name evidence="10" type="ordered locus">Jden_1928</name>
</gene>
<dbReference type="CAZy" id="GH43">
    <property type="family name" value="Glycoside Hydrolase Family 43"/>
</dbReference>
<dbReference type="EMBL" id="CP001706">
    <property type="protein sequence ID" value="ACV09570.1"/>
    <property type="molecule type" value="Genomic_DNA"/>
</dbReference>
<dbReference type="InterPro" id="IPR023296">
    <property type="entry name" value="Glyco_hydro_beta-prop_sf"/>
</dbReference>
<dbReference type="GO" id="GO:0045493">
    <property type="term" value="P:xylan catabolic process"/>
    <property type="evidence" value="ECO:0007669"/>
    <property type="project" value="UniProtKB-KW"/>
</dbReference>
<proteinExistence type="inferred from homology"/>
<dbReference type="GO" id="GO:0030246">
    <property type="term" value="F:carbohydrate binding"/>
    <property type="evidence" value="ECO:0007669"/>
    <property type="project" value="InterPro"/>
</dbReference>
<feature type="signal peptide" evidence="8">
    <location>
        <begin position="1"/>
        <end position="31"/>
    </location>
</feature>
<dbReference type="InterPro" id="IPR003305">
    <property type="entry name" value="CenC_carb-bd"/>
</dbReference>
<evidence type="ECO:0000256" key="8">
    <source>
        <dbReference type="SAM" id="SignalP"/>
    </source>
</evidence>
<evidence type="ECO:0000256" key="1">
    <source>
        <dbReference type="ARBA" id="ARBA00009865"/>
    </source>
</evidence>
<comment type="similarity">
    <text evidence="1">Belongs to the glycosyl hydrolase 43 family.</text>
</comment>
<evidence type="ECO:0000313" key="10">
    <source>
        <dbReference type="EMBL" id="ACV09570.1"/>
    </source>
</evidence>
<feature type="site" description="Important for catalytic activity, responsible for pKa modulation of the active site Glu and correct orientation of both the proton donor and substrate" evidence="7">
    <location>
        <position position="371"/>
    </location>
</feature>
<dbReference type="CDD" id="cd09003">
    <property type="entry name" value="GH43_XynD-like"/>
    <property type="match status" value="1"/>
</dbReference>
<dbReference type="HOGENOM" id="CLU_016001_0_0_11"/>
<dbReference type="OrthoDB" id="9758923at2"/>
<dbReference type="InterPro" id="IPR005084">
    <property type="entry name" value="CBM6"/>
</dbReference>
<dbReference type="RefSeq" id="WP_015772198.1">
    <property type="nucleotide sequence ID" value="NC_013174.1"/>
</dbReference>
<keyword evidence="5" id="KW-0119">Carbohydrate metabolism</keyword>
<dbReference type="KEGG" id="jde:Jden_1928"/>
<name>C7R012_JONDD</name>
<evidence type="ECO:0000313" key="11">
    <source>
        <dbReference type="Proteomes" id="UP000000628"/>
    </source>
</evidence>
<dbReference type="Proteomes" id="UP000000628">
    <property type="component" value="Chromosome"/>
</dbReference>
<reference evidence="10 11" key="1">
    <citation type="journal article" date="2009" name="Stand. Genomic Sci.">
        <title>Complete genome sequence of Jonesia denitrificans type strain (Prevot 55134).</title>
        <authorList>
            <person name="Pukall R."/>
            <person name="Gehrich-Schroter G."/>
            <person name="Lapidus A."/>
            <person name="Nolan M."/>
            <person name="Glavina Del Rio T."/>
            <person name="Lucas S."/>
            <person name="Chen F."/>
            <person name="Tice H."/>
            <person name="Pitluck S."/>
            <person name="Cheng J.F."/>
            <person name="Copeland A."/>
            <person name="Saunders E."/>
            <person name="Brettin T."/>
            <person name="Detter J.C."/>
            <person name="Bruce D."/>
            <person name="Goodwin L."/>
            <person name="Pati A."/>
            <person name="Ivanova N."/>
            <person name="Mavromatis K."/>
            <person name="Ovchinnikova G."/>
            <person name="Chen A."/>
            <person name="Palaniappan K."/>
            <person name="Land M."/>
            <person name="Hauser L."/>
            <person name="Chang Y.J."/>
            <person name="Jeffries C.D."/>
            <person name="Chain P."/>
            <person name="Goker M."/>
            <person name="Bristow J."/>
            <person name="Eisen J.A."/>
            <person name="Markowitz V."/>
            <person name="Hugenholtz P."/>
            <person name="Kyrpides N.C."/>
            <person name="Klenk H.P."/>
            <person name="Han C."/>
        </authorList>
    </citation>
    <scope>NUCLEOTIDE SEQUENCE [LARGE SCALE GENOMIC DNA]</scope>
    <source>
        <strain evidence="11">ATCC 14870 / DSM 20603 / BCRC 15368 / CIP 55.134 / JCM 11481 / NBRC 15587 / NCTC 10816 / Prevot 55134</strain>
    </source>
</reference>
<dbReference type="Gene3D" id="2.60.120.260">
    <property type="entry name" value="Galactose-binding domain-like"/>
    <property type="match status" value="2"/>
</dbReference>
<dbReference type="Pfam" id="PF04616">
    <property type="entry name" value="Glyco_hydro_43"/>
    <property type="match status" value="1"/>
</dbReference>
<evidence type="ECO:0000259" key="9">
    <source>
        <dbReference type="PROSITE" id="PS51175"/>
    </source>
</evidence>
<keyword evidence="4" id="KW-0378">Hydrolase</keyword>
<dbReference type="InterPro" id="IPR052176">
    <property type="entry name" value="Glycosyl_Hydrlase_43_Enz"/>
</dbReference>
<dbReference type="eggNOG" id="COG3507">
    <property type="taxonomic scope" value="Bacteria"/>
</dbReference>
<organism evidence="10 11">
    <name type="scientific">Jonesia denitrificans (strain ATCC 14870 / DSM 20603 / BCRC 15368 / CIP 55.134 / JCM 11481 / NBRC 15587 / NCTC 10816 / Prevot 55134)</name>
    <name type="common">Listeria denitrificans</name>
    <dbReference type="NCBI Taxonomy" id="471856"/>
    <lineage>
        <taxon>Bacteria</taxon>
        <taxon>Bacillati</taxon>
        <taxon>Actinomycetota</taxon>
        <taxon>Actinomycetes</taxon>
        <taxon>Micrococcales</taxon>
        <taxon>Jonesiaceae</taxon>
        <taxon>Jonesia</taxon>
    </lineage>
</organism>
<evidence type="ECO:0000256" key="3">
    <source>
        <dbReference type="ARBA" id="ARBA00022729"/>
    </source>
</evidence>
<dbReference type="Gene3D" id="2.115.10.20">
    <property type="entry name" value="Glycosyl hydrolase domain, family 43"/>
    <property type="match status" value="1"/>
</dbReference>
<sequence length="712" mass="76109">MRRWQRTTAFGAFMALMVGSLAAIPATSATAAGEEIIVNGGFENNTNGWEIRNGGNLWLDPDKTSGNSSGFITHRESTQSGPWQNITGKVQAGKTYTVSARVKYKSGPATKQFFITNFYGGGSYTNLAGATIPKDTWGTISGTFTIPSTQSVAEARLFIETPWVANPADDRDNNLMNFRVDDVSLKEVTGGTPTNPTDPGNPANPIMTTNHTVHTGVQAKKIGDGNPLVSHKFGADPYHLVYNGRVYMYMTNDTQEWAARNNGGSKNTYAAINTLSVISSSDLVNWTDHGNIAVAGPNGAAKWANNSWAPAVAVKKINGKDKFFLYFANNGSSVGVLTADSPTGPWVDPIGKPIVNAQTPGASNGKNWLFDPAVLVDDDGQGYLYFGGGGEDGSGSSQNENNPKSSRVIKLGANMISTSGSAAVIDAPAIFESSGIHKRNGKYYYSYSSNFGNGGPGRLPGYPAHGVIAYMMADNPMGPWTPAQYKGTVLPNMYQFFQVGGNNHQSFFEFNGKWYISYHAGTLDKALNNNVGGNTKGYRSTHLNEVTYNADGTMRVVNADYKGVAQVGRLRPYSVNEAETIGWQNGVTTTNITEGSRQFPGSSVNLAVNNIHNNDWIGVGGVDFGSSGAASITAKVKPLTNNGTIEVRLGSPDRNSSSSRLVATLNANTPANQWRDITAQVSGATGVQNVYFVFRGGSGALMEFDSWSFTQR</sequence>
<dbReference type="InterPro" id="IPR006584">
    <property type="entry name" value="Cellulose-bd_IV"/>
</dbReference>
<evidence type="ECO:0000256" key="5">
    <source>
        <dbReference type="ARBA" id="ARBA00023277"/>
    </source>
</evidence>
<feature type="chain" id="PRO_5002983262" evidence="8">
    <location>
        <begin position="32"/>
        <end position="712"/>
    </location>
</feature>
<protein>
    <submittedName>
        <fullName evidence="10">Carbohydrate-binding CenC domain protein</fullName>
    </submittedName>
</protein>
<dbReference type="Pfam" id="PF02018">
    <property type="entry name" value="CBM_4_9"/>
    <property type="match status" value="1"/>
</dbReference>
<dbReference type="SMART" id="SM00606">
    <property type="entry name" value="CBD_IV"/>
    <property type="match status" value="1"/>
</dbReference>
<keyword evidence="2" id="KW-0624">Polysaccharide degradation</keyword>
<feature type="domain" description="CBM6" evidence="9">
    <location>
        <begin position="574"/>
        <end position="710"/>
    </location>
</feature>
<dbReference type="CAZy" id="CBM22">
    <property type="family name" value="Carbohydrate-Binding Module Family 22"/>
</dbReference>
<dbReference type="AlphaFoldDB" id="C7R012"/>
<keyword evidence="6" id="KW-0326">Glycosidase</keyword>
<dbReference type="CAZy" id="CBM6">
    <property type="family name" value="Carbohydrate-Binding Module Family 6"/>
</dbReference>
<dbReference type="InterPro" id="IPR008979">
    <property type="entry name" value="Galactose-bd-like_sf"/>
</dbReference>
<dbReference type="PANTHER" id="PTHR43772">
    <property type="entry name" value="ENDO-1,4-BETA-XYLANASE"/>
    <property type="match status" value="1"/>
</dbReference>
<dbReference type="Pfam" id="PF03422">
    <property type="entry name" value="CBM_6"/>
    <property type="match status" value="1"/>
</dbReference>
<evidence type="ECO:0000256" key="4">
    <source>
        <dbReference type="ARBA" id="ARBA00022801"/>
    </source>
</evidence>